<proteinExistence type="predicted"/>
<evidence type="ECO:0000313" key="1">
    <source>
        <dbReference type="EMBL" id="CAD7006182.1"/>
    </source>
</evidence>
<reference evidence="1" key="1">
    <citation type="submission" date="2020-11" db="EMBL/GenBank/DDBJ databases">
        <authorList>
            <person name="Whitehead M."/>
        </authorList>
    </citation>
    <scope>NUCLEOTIDE SEQUENCE</scope>
    <source>
        <strain evidence="1">EGII</strain>
    </source>
</reference>
<name>A0A811V3K7_CERCA</name>
<keyword evidence="2" id="KW-1185">Reference proteome</keyword>
<dbReference type="EMBL" id="CAJHJT010000034">
    <property type="protein sequence ID" value="CAD7006182.1"/>
    <property type="molecule type" value="Genomic_DNA"/>
</dbReference>
<protein>
    <submittedName>
        <fullName evidence="1">(Mediterranean fruit fly) hypothetical protein</fullName>
    </submittedName>
</protein>
<dbReference type="Proteomes" id="UP000606786">
    <property type="component" value="Unassembled WGS sequence"/>
</dbReference>
<accession>A0A811V3K7</accession>
<gene>
    <name evidence="1" type="ORF">CCAP1982_LOCUS14511</name>
</gene>
<comment type="caution">
    <text evidence="1">The sequence shown here is derived from an EMBL/GenBank/DDBJ whole genome shotgun (WGS) entry which is preliminary data.</text>
</comment>
<evidence type="ECO:0000313" key="2">
    <source>
        <dbReference type="Proteomes" id="UP000606786"/>
    </source>
</evidence>
<organism evidence="1 2">
    <name type="scientific">Ceratitis capitata</name>
    <name type="common">Mediterranean fruit fly</name>
    <name type="synonym">Tephritis capitata</name>
    <dbReference type="NCBI Taxonomy" id="7213"/>
    <lineage>
        <taxon>Eukaryota</taxon>
        <taxon>Metazoa</taxon>
        <taxon>Ecdysozoa</taxon>
        <taxon>Arthropoda</taxon>
        <taxon>Hexapoda</taxon>
        <taxon>Insecta</taxon>
        <taxon>Pterygota</taxon>
        <taxon>Neoptera</taxon>
        <taxon>Endopterygota</taxon>
        <taxon>Diptera</taxon>
        <taxon>Brachycera</taxon>
        <taxon>Muscomorpha</taxon>
        <taxon>Tephritoidea</taxon>
        <taxon>Tephritidae</taxon>
        <taxon>Ceratitis</taxon>
        <taxon>Ceratitis</taxon>
    </lineage>
</organism>
<sequence>MLQVTTASGDNIYAKLQCATSSNLYATDSWQLAARTHQQPTRLTWLLRYTPGKCEHQRERFGCGSLHHTNQSVAFGADLNHFVLATSALDEIYCLQSPHNDCAVAGKWPSELDWWAEDLLDASELEMTNRNMLLIVGV</sequence>
<dbReference type="AlphaFoldDB" id="A0A811V3K7"/>